<evidence type="ECO:0000256" key="1">
    <source>
        <dbReference type="SAM" id="MobiDB-lite"/>
    </source>
</evidence>
<dbReference type="EMBL" id="AQHZ01000029">
    <property type="protein sequence ID" value="ENO17335.1"/>
    <property type="molecule type" value="Genomic_DNA"/>
</dbReference>
<dbReference type="Proteomes" id="UP000013015">
    <property type="component" value="Unassembled WGS sequence"/>
</dbReference>
<dbReference type="eggNOG" id="COG3396">
    <property type="taxonomic scope" value="Bacteria"/>
</dbReference>
<evidence type="ECO:0000313" key="4">
    <source>
        <dbReference type="Proteomes" id="UP000013015"/>
    </source>
</evidence>
<dbReference type="InterPro" id="IPR059125">
    <property type="entry name" value="Ferritin_actino"/>
</dbReference>
<accession>N6W479</accession>
<organism evidence="3 4">
    <name type="scientific">Schaalia cardiffensis F0333</name>
    <dbReference type="NCBI Taxonomy" id="888050"/>
    <lineage>
        <taxon>Bacteria</taxon>
        <taxon>Bacillati</taxon>
        <taxon>Actinomycetota</taxon>
        <taxon>Actinomycetes</taxon>
        <taxon>Actinomycetales</taxon>
        <taxon>Actinomycetaceae</taxon>
        <taxon>Schaalia</taxon>
    </lineage>
</organism>
<feature type="compositionally biased region" description="Basic and acidic residues" evidence="1">
    <location>
        <begin position="13"/>
        <end position="27"/>
    </location>
</feature>
<dbReference type="Pfam" id="PF13794">
    <property type="entry name" value="MiaE_2"/>
    <property type="match status" value="1"/>
</dbReference>
<name>N6W479_9ACTO</name>
<evidence type="ECO:0000313" key="3">
    <source>
        <dbReference type="EMBL" id="ENO17335.1"/>
    </source>
</evidence>
<reference evidence="3 4" key="1">
    <citation type="submission" date="2013-03" db="EMBL/GenBank/DDBJ databases">
        <title>Reference genome for the Human Microbiome Project.</title>
        <authorList>
            <person name="Aqrawi P."/>
            <person name="Ayvaz T."/>
            <person name="Bess C."/>
            <person name="Blankenburg K."/>
            <person name="Coyle M."/>
            <person name="Deng J."/>
            <person name="Forbes L."/>
            <person name="Fowler G."/>
            <person name="Francisco L."/>
            <person name="Fu Q."/>
            <person name="Gibbs R."/>
            <person name="Gross S."/>
            <person name="Gubbala S."/>
            <person name="Hale W."/>
            <person name="Hemphill L."/>
            <person name="Highlander S."/>
            <person name="Hirani K."/>
            <person name="Jackson L."/>
            <person name="Jakkamsetti A."/>
            <person name="Javaid M."/>
            <person name="Jayaseelan J.C."/>
            <person name="Jiang H."/>
            <person name="Joshi V."/>
            <person name="Korchina V."/>
            <person name="Kovar C."/>
            <person name="Lara F."/>
            <person name="Lee S."/>
            <person name="Liu Y."/>
            <person name="Mata R."/>
            <person name="Mathew T."/>
            <person name="Munidasa M."/>
            <person name="Muzny D."/>
            <person name="Nazareth L."/>
            <person name="Ngo R."/>
            <person name="Nguyen L."/>
            <person name="Nguyen N."/>
            <person name="Okwuonu G."/>
            <person name="Ongeri F."/>
            <person name="Palculict T."/>
            <person name="Patil S."/>
            <person name="Petrosino J."/>
            <person name="Pham C."/>
            <person name="Pham P."/>
            <person name="Pu L.-L."/>
            <person name="Qin X."/>
            <person name="Qu J."/>
            <person name="Reid J."/>
            <person name="Ross M."/>
            <person name="Ruth R."/>
            <person name="Saada N."/>
            <person name="San Lucas F."/>
            <person name="Santibanez J."/>
            <person name="Shang Y."/>
            <person name="Simmons D."/>
            <person name="Song X.-Z."/>
            <person name="Tang L.-Y."/>
            <person name="Thornton R."/>
            <person name="Warren J."/>
            <person name="Weissenberger G."/>
            <person name="Wilczek-Boney K."/>
            <person name="Worley K."/>
            <person name="Youmans B."/>
            <person name="Zhang J."/>
            <person name="Zhang L."/>
            <person name="Zhao Z."/>
            <person name="Zhou C."/>
            <person name="Zhu D."/>
            <person name="Zhu Y."/>
        </authorList>
    </citation>
    <scope>NUCLEOTIDE SEQUENCE [LARGE SCALE GENOMIC DNA]</scope>
    <source>
        <strain evidence="3 4">F0333</strain>
    </source>
</reference>
<dbReference type="AlphaFoldDB" id="N6W479"/>
<dbReference type="PATRIC" id="fig|888050.3.peg.1795"/>
<feature type="region of interest" description="Disordered" evidence="1">
    <location>
        <begin position="1"/>
        <end position="39"/>
    </location>
</feature>
<dbReference type="HOGENOM" id="CLU_082377_1_0_11"/>
<feature type="domain" description="Ferritin-like" evidence="2">
    <location>
        <begin position="62"/>
        <end position="229"/>
    </location>
</feature>
<dbReference type="Gene3D" id="1.20.1260.10">
    <property type="match status" value="1"/>
</dbReference>
<protein>
    <recommendedName>
        <fullName evidence="2">Ferritin-like domain-containing protein</fullName>
    </recommendedName>
</protein>
<proteinExistence type="predicted"/>
<sequence length="258" mass="28364">MVNHSPASAHKGGILEDSRAHPRRAEESAMGNEALKNGGKSASCGYSWGMAHEYAPVDDTDIEVVGLLAFSALAAMTRLAKDGDQAPDIKAHIEHARMSARAFELFEQLETWAGHRGCDLHEAAGQYSGLYDDLDARTRPSTWSERSVKTYVTLGIIGDLLREVNERHGLFNTNPDVWDLNQGDWERDHLAPQIGEDPQLAARLSLWARRVAGEVLGLVRATLFTHPALAKEPDAADEIAALVTKRHNERMAQINLKA</sequence>
<evidence type="ECO:0000259" key="2">
    <source>
        <dbReference type="Pfam" id="PF13794"/>
    </source>
</evidence>
<dbReference type="STRING" id="888050.HMPREF9004_1877"/>
<comment type="caution">
    <text evidence="3">The sequence shown here is derived from an EMBL/GenBank/DDBJ whole genome shotgun (WGS) entry which is preliminary data.</text>
</comment>
<gene>
    <name evidence="3" type="ORF">HMPREF9004_1877</name>
</gene>
<keyword evidence="4" id="KW-1185">Reference proteome</keyword>
<dbReference type="InterPro" id="IPR012347">
    <property type="entry name" value="Ferritin-like"/>
</dbReference>